<comment type="similarity">
    <text evidence="3 4">Belongs to the universal ribosomal protein uL14 family.</text>
</comment>
<dbReference type="InterPro" id="IPR000218">
    <property type="entry name" value="Ribosomal_uL14"/>
</dbReference>
<evidence type="ECO:0000256" key="1">
    <source>
        <dbReference type="ARBA" id="ARBA00022980"/>
    </source>
</evidence>
<dbReference type="SMART" id="SM01374">
    <property type="entry name" value="Ribosomal_L14"/>
    <property type="match status" value="1"/>
</dbReference>
<dbReference type="EMBL" id="MFBE01000006">
    <property type="protein sequence ID" value="OGD91956.1"/>
    <property type="molecule type" value="Genomic_DNA"/>
</dbReference>
<protein>
    <recommendedName>
        <fullName evidence="3">Large ribosomal subunit protein uL14</fullName>
    </recommendedName>
</protein>
<reference evidence="6 7" key="1">
    <citation type="journal article" date="2016" name="Nat. Commun.">
        <title>Thousands of microbial genomes shed light on interconnected biogeochemical processes in an aquifer system.</title>
        <authorList>
            <person name="Anantharaman K."/>
            <person name="Brown C.T."/>
            <person name="Hug L.A."/>
            <person name="Sharon I."/>
            <person name="Castelle C.J."/>
            <person name="Probst A.J."/>
            <person name="Thomas B.C."/>
            <person name="Singh A."/>
            <person name="Wilkins M.J."/>
            <person name="Karaoz U."/>
            <person name="Brodie E.L."/>
            <person name="Williams K.H."/>
            <person name="Hubbard S.S."/>
            <person name="Banfield J.F."/>
        </authorList>
    </citation>
    <scope>NUCLEOTIDE SEQUENCE [LARGE SCALE GENOMIC DNA]</scope>
</reference>
<dbReference type="InterPro" id="IPR019972">
    <property type="entry name" value="Ribosomal_uL14_CS"/>
</dbReference>
<evidence type="ECO:0000256" key="2">
    <source>
        <dbReference type="ARBA" id="ARBA00023274"/>
    </source>
</evidence>
<evidence type="ECO:0000313" key="7">
    <source>
        <dbReference type="Proteomes" id="UP000178492"/>
    </source>
</evidence>
<keyword evidence="1 3" id="KW-0689">Ribosomal protein</keyword>
<evidence type="ECO:0000256" key="3">
    <source>
        <dbReference type="HAMAP-Rule" id="MF_01367"/>
    </source>
</evidence>
<proteinExistence type="inferred from homology"/>
<accession>A0A1F5GJ99</accession>
<dbReference type="InterPro" id="IPR005745">
    <property type="entry name" value="Ribosomal_uL14_bac-type"/>
</dbReference>
<dbReference type="HAMAP" id="MF_01367">
    <property type="entry name" value="Ribosomal_uL14"/>
    <property type="match status" value="1"/>
</dbReference>
<dbReference type="GO" id="GO:0003735">
    <property type="term" value="F:structural constituent of ribosome"/>
    <property type="evidence" value="ECO:0007669"/>
    <property type="project" value="InterPro"/>
</dbReference>
<organism evidence="6 7">
    <name type="scientific">Candidatus Curtissbacteria bacterium RIFCSPHIGHO2_02_FULL_40_17</name>
    <dbReference type="NCBI Taxonomy" id="1797715"/>
    <lineage>
        <taxon>Bacteria</taxon>
        <taxon>Candidatus Curtissiibacteriota</taxon>
    </lineage>
</organism>
<dbReference type="GO" id="GO:0006412">
    <property type="term" value="P:translation"/>
    <property type="evidence" value="ECO:0007669"/>
    <property type="project" value="UniProtKB-UniRule"/>
</dbReference>
<dbReference type="Pfam" id="PF00238">
    <property type="entry name" value="Ribosomal_L14"/>
    <property type="match status" value="1"/>
</dbReference>
<comment type="caution">
    <text evidence="6">The sequence shown here is derived from an EMBL/GenBank/DDBJ whole genome shotgun (WGS) entry which is preliminary data.</text>
</comment>
<dbReference type="PANTHER" id="PTHR11761">
    <property type="entry name" value="50S/60S RIBOSOMAL PROTEIN L14/L23"/>
    <property type="match status" value="1"/>
</dbReference>
<comment type="function">
    <text evidence="3 5">Binds to 23S rRNA. Forms part of two intersubunit bridges in the 70S ribosome.</text>
</comment>
<evidence type="ECO:0000256" key="4">
    <source>
        <dbReference type="RuleBase" id="RU003949"/>
    </source>
</evidence>
<dbReference type="Gene3D" id="2.40.150.20">
    <property type="entry name" value="Ribosomal protein L14"/>
    <property type="match status" value="1"/>
</dbReference>
<keyword evidence="2 3" id="KW-0687">Ribonucleoprotein</keyword>
<name>A0A1F5GJ99_9BACT</name>
<dbReference type="SUPFAM" id="SSF50193">
    <property type="entry name" value="Ribosomal protein L14"/>
    <property type="match status" value="1"/>
</dbReference>
<keyword evidence="3 5" id="KW-0699">rRNA-binding</keyword>
<dbReference type="STRING" id="1797715.A3D81_02545"/>
<comment type="subunit">
    <text evidence="3">Part of the 50S ribosomal subunit. Forms a cluster with proteins L3 and L19. In the 70S ribosome, L14 and L19 interact and together make contacts with the 16S rRNA in bridges B5 and B8.</text>
</comment>
<evidence type="ECO:0000256" key="5">
    <source>
        <dbReference type="RuleBase" id="RU003950"/>
    </source>
</evidence>
<dbReference type="CDD" id="cd00337">
    <property type="entry name" value="Ribosomal_uL14"/>
    <property type="match status" value="1"/>
</dbReference>
<dbReference type="NCBIfam" id="TIGR01067">
    <property type="entry name" value="rplN_bact"/>
    <property type="match status" value="1"/>
</dbReference>
<gene>
    <name evidence="3" type="primary">rplN</name>
    <name evidence="6" type="ORF">A3D81_02545</name>
</gene>
<sequence length="123" mass="13149">MLSVRSKLTAADNSGAKILVIIGIGKGTKRRFAKLADVVTCTVRGAIPTGTVKDHEIVKAVVVRTKKETRRKDGSYIRFSDNAAVIIDSPSNAPRGTRIFGPVAVEVKENGFTKIASLAKEVV</sequence>
<dbReference type="GO" id="GO:0022625">
    <property type="term" value="C:cytosolic large ribosomal subunit"/>
    <property type="evidence" value="ECO:0007669"/>
    <property type="project" value="TreeGrafter"/>
</dbReference>
<keyword evidence="3 5" id="KW-0694">RNA-binding</keyword>
<dbReference type="AlphaFoldDB" id="A0A1F5GJ99"/>
<dbReference type="PANTHER" id="PTHR11761:SF3">
    <property type="entry name" value="LARGE RIBOSOMAL SUBUNIT PROTEIN UL14M"/>
    <property type="match status" value="1"/>
</dbReference>
<dbReference type="InterPro" id="IPR036853">
    <property type="entry name" value="Ribosomal_uL14_sf"/>
</dbReference>
<dbReference type="PROSITE" id="PS00049">
    <property type="entry name" value="RIBOSOMAL_L14"/>
    <property type="match status" value="1"/>
</dbReference>
<dbReference type="GO" id="GO:0070180">
    <property type="term" value="F:large ribosomal subunit rRNA binding"/>
    <property type="evidence" value="ECO:0007669"/>
    <property type="project" value="TreeGrafter"/>
</dbReference>
<dbReference type="Proteomes" id="UP000178492">
    <property type="component" value="Unassembled WGS sequence"/>
</dbReference>
<evidence type="ECO:0000313" key="6">
    <source>
        <dbReference type="EMBL" id="OGD91956.1"/>
    </source>
</evidence>